<feature type="domain" description="Disintegrin" evidence="7">
    <location>
        <begin position="645"/>
        <end position="733"/>
    </location>
</feature>
<dbReference type="STRING" id="1890683.A0A427YD70"/>
<feature type="binding site" evidence="4">
    <location>
        <position position="562"/>
    </location>
    <ligand>
        <name>Zn(2+)</name>
        <dbReference type="ChEBI" id="CHEBI:29105"/>
        <note>catalytic</note>
    </ligand>
</feature>
<dbReference type="SUPFAM" id="SSF55486">
    <property type="entry name" value="Metalloproteases ('zincins'), catalytic domain"/>
    <property type="match status" value="1"/>
</dbReference>
<dbReference type="InterPro" id="IPR001590">
    <property type="entry name" value="Peptidase_M12B"/>
</dbReference>
<dbReference type="PROSITE" id="PS50214">
    <property type="entry name" value="DISINTEGRIN_2"/>
    <property type="match status" value="1"/>
</dbReference>
<feature type="region of interest" description="Disordered" evidence="5">
    <location>
        <begin position="954"/>
        <end position="995"/>
    </location>
</feature>
<feature type="compositionally biased region" description="Pro residues" evidence="5">
    <location>
        <begin position="20"/>
        <end position="38"/>
    </location>
</feature>
<dbReference type="EMBL" id="RSCD01000015">
    <property type="protein sequence ID" value="RSH89038.1"/>
    <property type="molecule type" value="Genomic_DNA"/>
</dbReference>
<dbReference type="OrthoDB" id="5951731at2759"/>
<comment type="function">
    <text evidence="2">Probable zinc protease.</text>
</comment>
<feature type="active site" evidence="4">
    <location>
        <position position="563"/>
    </location>
</feature>
<dbReference type="Pfam" id="PF00200">
    <property type="entry name" value="Disintegrin"/>
    <property type="match status" value="1"/>
</dbReference>
<name>A0A427YD70_9TREE</name>
<evidence type="ECO:0000313" key="9">
    <source>
        <dbReference type="EMBL" id="RSH89038.1"/>
    </source>
</evidence>
<dbReference type="GO" id="GO:0004222">
    <property type="term" value="F:metalloendopeptidase activity"/>
    <property type="evidence" value="ECO:0007669"/>
    <property type="project" value="InterPro"/>
</dbReference>
<dbReference type="GO" id="GO:0046872">
    <property type="term" value="F:metal ion binding"/>
    <property type="evidence" value="ECO:0007669"/>
    <property type="project" value="UniProtKB-KW"/>
</dbReference>
<dbReference type="FunFam" id="4.10.70.10:FF:000003">
    <property type="entry name" value="Disintegrin and metalloproteinase domain-containing protein 17"/>
    <property type="match status" value="1"/>
</dbReference>
<feature type="domain" description="Peptidase M12B" evidence="8">
    <location>
        <begin position="513"/>
        <end position="619"/>
    </location>
</feature>
<feature type="region of interest" description="Disordered" evidence="5">
    <location>
        <begin position="865"/>
        <end position="935"/>
    </location>
</feature>
<dbReference type="SMART" id="SM00050">
    <property type="entry name" value="DISIN"/>
    <property type="match status" value="1"/>
</dbReference>
<accession>A0A427YD70</accession>
<protein>
    <recommendedName>
        <fullName evidence="3">Disintegrin and metalloproteinase domain-containing protein B</fullName>
    </recommendedName>
</protein>
<keyword evidence="1" id="KW-1015">Disulfide bond</keyword>
<dbReference type="InterPro" id="IPR036436">
    <property type="entry name" value="Disintegrin_dom_sf"/>
</dbReference>
<sequence>MQLSLSMTQALPPHVSLTPTGPPSAYPSAAPPRPPAQPPTRAHQKVGAPEQGGETGVDESGDLGDADSDASRAASELDGVAAERWRVDVGVLAKHAKAHDRIIDPEPASLLARPRPDDGTITVPDGPTRPTPFKTTPVEAPSHHGPPHDPAGRAARPAGTSRRCVLLHRVVLTSSTITPPTTRPTDTPSLPFQTLDPTPDTTVHESTFPDTILLSLSLPELLPFEASLLLRPTEHLFHPNAKETRDGVPVGKLNRVDWRLFTGDVVHPKWVDRIMAEETFGHGVTGGKGRMGAANIMVHHPGGDGVEPVFEGSFVIDGMTYHVLTRDKYLRLRRPGDIEVEDFGDMVVFRDIDMFDDAPVTSAHTCSHDSLPHNNNMSHPIWRNRHAEVFTPFPPHSGDFEEALHVDMWKRDDTGGMTGSSNFINSINSTSGCPSTTQIVYMGVALDCNYVATYGSTDAARSQVLNDWNQISALYKSTFNISLGIIELTVMNGSCPSTAVSGQEWNVGCDKNLTLDQRLSDFIGVAWLGTLCQQSATQQSTSYVSGTGISTATKTEWSLVAHEIGHGFGAIHDCTGGCSLSGQCCPLTQSTCDAGGSFIMNPTTSITEIKFSGCTLGNICSNIGTRAISSSCIQSPKTDVTVISLQQCGNGIVEAGEQCDPGSNSTSACCDPSTCKFRSGAVCDPSNSACCTSSCQYASSGTVCRAAVDAQCDFAEVCSGNNATCPADKTAPDGQSCGSSGEACASGTCTSLNLQCQSAGASMNLTTACGQRDDTSCVVTCKSPNVTNQCVVLQTPLVDGSPCGYGGHCYNQTCQAGSWEATFDSWYTSNLQISIPVTIVVGLIVLLVIFLITRGIIRCVRGPKAAPAGRRRGANRSSQLPPPPPMRQSAYNPNLPPPVMAHTRHADSVSSQDPITSTGVMEREPSPNPSAIYANGGYDGAHRFSGGYAGNGADHGGYLHPNQGPPQDFSRTQGGWVDERAYNGPYYGRNEAFGR</sequence>
<evidence type="ECO:0000256" key="5">
    <source>
        <dbReference type="SAM" id="MobiDB-lite"/>
    </source>
</evidence>
<dbReference type="PANTHER" id="PTHR11905:SF159">
    <property type="entry name" value="ADAM METALLOPROTEASE"/>
    <property type="match status" value="1"/>
</dbReference>
<comment type="caution">
    <text evidence="9">The sequence shown here is derived from an EMBL/GenBank/DDBJ whole genome shotgun (WGS) entry which is preliminary data.</text>
</comment>
<evidence type="ECO:0000259" key="7">
    <source>
        <dbReference type="PROSITE" id="PS50214"/>
    </source>
</evidence>
<evidence type="ECO:0000259" key="8">
    <source>
        <dbReference type="PROSITE" id="PS50215"/>
    </source>
</evidence>
<feature type="region of interest" description="Disordered" evidence="5">
    <location>
        <begin position="1"/>
        <end position="79"/>
    </location>
</feature>
<keyword evidence="10" id="KW-1185">Reference proteome</keyword>
<reference evidence="9 10" key="1">
    <citation type="submission" date="2018-11" db="EMBL/GenBank/DDBJ databases">
        <title>Genome sequence of Saitozyma podzolica DSM 27192.</title>
        <authorList>
            <person name="Aliyu H."/>
            <person name="Gorte O."/>
            <person name="Ochsenreither K."/>
        </authorList>
    </citation>
    <scope>NUCLEOTIDE SEQUENCE [LARGE SCALE GENOMIC DNA]</scope>
    <source>
        <strain evidence="9 10">DSM 27192</strain>
    </source>
</reference>
<dbReference type="Pfam" id="PF13688">
    <property type="entry name" value="Reprolysin_5"/>
    <property type="match status" value="1"/>
</dbReference>
<gene>
    <name evidence="9" type="ORF">EHS25_002700</name>
</gene>
<dbReference type="AlphaFoldDB" id="A0A427YD70"/>
<feature type="region of interest" description="Disordered" evidence="5">
    <location>
        <begin position="104"/>
        <end position="160"/>
    </location>
</feature>
<keyword evidence="6" id="KW-0472">Membrane</keyword>
<evidence type="ECO:0000256" key="6">
    <source>
        <dbReference type="SAM" id="Phobius"/>
    </source>
</evidence>
<keyword evidence="6" id="KW-1133">Transmembrane helix</keyword>
<dbReference type="GO" id="GO:0006508">
    <property type="term" value="P:proteolysis"/>
    <property type="evidence" value="ECO:0007669"/>
    <property type="project" value="InterPro"/>
</dbReference>
<feature type="compositionally biased region" description="Polar residues" evidence="5">
    <location>
        <begin position="908"/>
        <end position="919"/>
    </location>
</feature>
<dbReference type="Gene3D" id="4.10.70.10">
    <property type="entry name" value="Disintegrin domain"/>
    <property type="match status" value="1"/>
</dbReference>
<feature type="compositionally biased region" description="Acidic residues" evidence="5">
    <location>
        <begin position="56"/>
        <end position="68"/>
    </location>
</feature>
<dbReference type="Gene3D" id="3.40.390.10">
    <property type="entry name" value="Collagenase (Catalytic Domain)"/>
    <property type="match status" value="2"/>
</dbReference>
<feature type="binding site" evidence="4">
    <location>
        <position position="566"/>
    </location>
    <ligand>
        <name>Zn(2+)</name>
        <dbReference type="ChEBI" id="CHEBI:29105"/>
        <note>catalytic</note>
    </ligand>
</feature>
<feature type="transmembrane region" description="Helical" evidence="6">
    <location>
        <begin position="833"/>
        <end position="852"/>
    </location>
</feature>
<evidence type="ECO:0000256" key="3">
    <source>
        <dbReference type="ARBA" id="ARBA00074021"/>
    </source>
</evidence>
<keyword evidence="4" id="KW-0862">Zinc</keyword>
<dbReference type="PROSITE" id="PS50215">
    <property type="entry name" value="ADAM_MEPRO"/>
    <property type="match status" value="1"/>
</dbReference>
<dbReference type="PANTHER" id="PTHR11905">
    <property type="entry name" value="ADAM A DISINTEGRIN AND METALLOPROTEASE DOMAIN"/>
    <property type="match status" value="1"/>
</dbReference>
<evidence type="ECO:0000313" key="10">
    <source>
        <dbReference type="Proteomes" id="UP000279259"/>
    </source>
</evidence>
<comment type="caution">
    <text evidence="4">Lacks conserved residue(s) required for the propagation of feature annotation.</text>
</comment>
<dbReference type="SUPFAM" id="SSF57552">
    <property type="entry name" value="Blood coagulation inhibitor (disintegrin)"/>
    <property type="match status" value="1"/>
</dbReference>
<keyword evidence="4" id="KW-0479">Metal-binding</keyword>
<evidence type="ECO:0000256" key="2">
    <source>
        <dbReference type="ARBA" id="ARBA00056552"/>
    </source>
</evidence>
<evidence type="ECO:0000256" key="4">
    <source>
        <dbReference type="PROSITE-ProRule" id="PRU00276"/>
    </source>
</evidence>
<organism evidence="9 10">
    <name type="scientific">Saitozyma podzolica</name>
    <dbReference type="NCBI Taxonomy" id="1890683"/>
    <lineage>
        <taxon>Eukaryota</taxon>
        <taxon>Fungi</taxon>
        <taxon>Dikarya</taxon>
        <taxon>Basidiomycota</taxon>
        <taxon>Agaricomycotina</taxon>
        <taxon>Tremellomycetes</taxon>
        <taxon>Tremellales</taxon>
        <taxon>Trimorphomycetaceae</taxon>
        <taxon>Saitozyma</taxon>
    </lineage>
</organism>
<evidence type="ECO:0000256" key="1">
    <source>
        <dbReference type="ARBA" id="ARBA00023157"/>
    </source>
</evidence>
<keyword evidence="6" id="KW-0812">Transmembrane</keyword>
<feature type="binding site" evidence="4">
    <location>
        <position position="572"/>
    </location>
    <ligand>
        <name>Zn(2+)</name>
        <dbReference type="ChEBI" id="CHEBI:29105"/>
        <note>catalytic</note>
    </ligand>
</feature>
<dbReference type="Proteomes" id="UP000279259">
    <property type="component" value="Unassembled WGS sequence"/>
</dbReference>
<dbReference type="InterPro" id="IPR024079">
    <property type="entry name" value="MetalloPept_cat_dom_sf"/>
</dbReference>
<proteinExistence type="predicted"/>
<dbReference type="InterPro" id="IPR001762">
    <property type="entry name" value="Disintegrin_dom"/>
</dbReference>